<reference evidence="2" key="1">
    <citation type="journal article" date="2019" name="Int. J. Syst. Evol. Microbiol.">
        <title>The Global Catalogue of Microorganisms (GCM) 10K type strain sequencing project: providing services to taxonomists for standard genome sequencing and annotation.</title>
        <authorList>
            <consortium name="The Broad Institute Genomics Platform"/>
            <consortium name="The Broad Institute Genome Sequencing Center for Infectious Disease"/>
            <person name="Wu L."/>
            <person name="Ma J."/>
        </authorList>
    </citation>
    <scope>NUCLEOTIDE SEQUENCE [LARGE SCALE GENOMIC DNA]</scope>
    <source>
        <strain evidence="2">CECT 8482</strain>
    </source>
</reference>
<organism evidence="1 2">
    <name type="scientific">Paracoccus cavernae</name>
    <dbReference type="NCBI Taxonomy" id="1571207"/>
    <lineage>
        <taxon>Bacteria</taxon>
        <taxon>Pseudomonadati</taxon>
        <taxon>Pseudomonadota</taxon>
        <taxon>Alphaproteobacteria</taxon>
        <taxon>Rhodobacterales</taxon>
        <taxon>Paracoccaceae</taxon>
        <taxon>Paracoccus</taxon>
    </lineage>
</organism>
<keyword evidence="2" id="KW-1185">Reference proteome</keyword>
<accession>A0ABT8D4W3</accession>
<proteinExistence type="predicted"/>
<sequence length="83" mass="9323">MTGIAARLSFLGLLRMKFSTRQDTELAAEQLFNVVSDFDRIERIMLRRGAEVRRIDPRASRGPEWHGRSVLTGAAKGASCGWM</sequence>
<evidence type="ECO:0000313" key="2">
    <source>
        <dbReference type="Proteomes" id="UP001243846"/>
    </source>
</evidence>
<dbReference type="EMBL" id="JAUFRC010000001">
    <property type="protein sequence ID" value="MDN3711301.1"/>
    <property type="molecule type" value="Genomic_DNA"/>
</dbReference>
<gene>
    <name evidence="1" type="ORF">QWZ10_04640</name>
</gene>
<protein>
    <submittedName>
        <fullName evidence="1">Uncharacterized protein</fullName>
    </submittedName>
</protein>
<evidence type="ECO:0000313" key="1">
    <source>
        <dbReference type="EMBL" id="MDN3711301.1"/>
    </source>
</evidence>
<name>A0ABT8D4W3_9RHOB</name>
<comment type="caution">
    <text evidence="1">The sequence shown here is derived from an EMBL/GenBank/DDBJ whole genome shotgun (WGS) entry which is preliminary data.</text>
</comment>
<dbReference type="Proteomes" id="UP001243846">
    <property type="component" value="Unassembled WGS sequence"/>
</dbReference>